<gene>
    <name evidence="2" type="ORF">K458DRAFT_409390</name>
</gene>
<keyword evidence="3" id="KW-1185">Reference proteome</keyword>
<organism evidence="2 3">
    <name type="scientific">Lentithecium fluviatile CBS 122367</name>
    <dbReference type="NCBI Taxonomy" id="1168545"/>
    <lineage>
        <taxon>Eukaryota</taxon>
        <taxon>Fungi</taxon>
        <taxon>Dikarya</taxon>
        <taxon>Ascomycota</taxon>
        <taxon>Pezizomycotina</taxon>
        <taxon>Dothideomycetes</taxon>
        <taxon>Pleosporomycetidae</taxon>
        <taxon>Pleosporales</taxon>
        <taxon>Massarineae</taxon>
        <taxon>Lentitheciaceae</taxon>
        <taxon>Lentithecium</taxon>
    </lineage>
</organism>
<dbReference type="Proteomes" id="UP000799291">
    <property type="component" value="Unassembled WGS sequence"/>
</dbReference>
<protein>
    <submittedName>
        <fullName evidence="2">Uncharacterized protein</fullName>
    </submittedName>
</protein>
<reference evidence="2" key="1">
    <citation type="journal article" date="2020" name="Stud. Mycol.">
        <title>101 Dothideomycetes genomes: a test case for predicting lifestyles and emergence of pathogens.</title>
        <authorList>
            <person name="Haridas S."/>
            <person name="Albert R."/>
            <person name="Binder M."/>
            <person name="Bloem J."/>
            <person name="Labutti K."/>
            <person name="Salamov A."/>
            <person name="Andreopoulos B."/>
            <person name="Baker S."/>
            <person name="Barry K."/>
            <person name="Bills G."/>
            <person name="Bluhm B."/>
            <person name="Cannon C."/>
            <person name="Castanera R."/>
            <person name="Culley D."/>
            <person name="Daum C."/>
            <person name="Ezra D."/>
            <person name="Gonzalez J."/>
            <person name="Henrissat B."/>
            <person name="Kuo A."/>
            <person name="Liang C."/>
            <person name="Lipzen A."/>
            <person name="Lutzoni F."/>
            <person name="Magnuson J."/>
            <person name="Mondo S."/>
            <person name="Nolan M."/>
            <person name="Ohm R."/>
            <person name="Pangilinan J."/>
            <person name="Park H.-J."/>
            <person name="Ramirez L."/>
            <person name="Alfaro M."/>
            <person name="Sun H."/>
            <person name="Tritt A."/>
            <person name="Yoshinaga Y."/>
            <person name="Zwiers L.-H."/>
            <person name="Turgeon B."/>
            <person name="Goodwin S."/>
            <person name="Spatafora J."/>
            <person name="Crous P."/>
            <person name="Grigoriev I."/>
        </authorList>
    </citation>
    <scope>NUCLEOTIDE SEQUENCE</scope>
    <source>
        <strain evidence="2">CBS 122367</strain>
    </source>
</reference>
<dbReference type="AlphaFoldDB" id="A0A6G1II56"/>
<accession>A0A6G1II56</accession>
<evidence type="ECO:0000313" key="2">
    <source>
        <dbReference type="EMBL" id="KAF2677916.1"/>
    </source>
</evidence>
<evidence type="ECO:0000313" key="3">
    <source>
        <dbReference type="Proteomes" id="UP000799291"/>
    </source>
</evidence>
<dbReference type="EMBL" id="MU005617">
    <property type="protein sequence ID" value="KAF2677916.1"/>
    <property type="molecule type" value="Genomic_DNA"/>
</dbReference>
<name>A0A6G1II56_9PLEO</name>
<evidence type="ECO:0000256" key="1">
    <source>
        <dbReference type="SAM" id="MobiDB-lite"/>
    </source>
</evidence>
<sequence>MAPQRWNCEGSALASEAFINWQILCTGMRSTELRKGQKSRGNKTHPSHPAPFPTHNPPSLHRTILQHHLKKESIRIALSDATTLHRILHLLQYAIFLVLAQALQFHNLLNRLDHLVFLLLHYVTDESLAMVAAGAPGARIHSADEGVDCCGEGVDQGRGGVVVGGTQCYMSLRLFYGGQAQVLEAASLTHPILSQITGGVFVKKSDLVSLNIEGKHVRSIITRTPVQQRAKDASCLSPVDIGVERARARQVRLPKMVSQMAGYGRQLLAREGHVGFACRRWRRMIHWRACDYGSKEFVRFMSSREAATRVVIAYRLVKHAGG</sequence>
<proteinExistence type="predicted"/>
<feature type="compositionally biased region" description="Basic residues" evidence="1">
    <location>
        <begin position="36"/>
        <end position="46"/>
    </location>
</feature>
<feature type="region of interest" description="Disordered" evidence="1">
    <location>
        <begin position="34"/>
        <end position="59"/>
    </location>
</feature>